<dbReference type="Gene3D" id="1.10.287.810">
    <property type="entry name" value="Mitochondrial import inner membrane translocase subunit tim13 like domains"/>
    <property type="match status" value="1"/>
</dbReference>
<evidence type="ECO:0000256" key="7">
    <source>
        <dbReference type="ARBA" id="ARBA00023186"/>
    </source>
</evidence>
<dbReference type="AlphaFoldDB" id="A0A086T176"/>
<dbReference type="STRING" id="857340.A0A086T176"/>
<comment type="subunit">
    <text evidence="8">Heterohexamer.</text>
</comment>
<evidence type="ECO:0000256" key="3">
    <source>
        <dbReference type="ARBA" id="ARBA00022792"/>
    </source>
</evidence>
<gene>
    <name evidence="10" type="ORF">ACRE_061540</name>
</gene>
<name>A0A086T176_HAPC1</name>
<organism evidence="10 11">
    <name type="scientific">Hapsidospora chrysogenum (strain ATCC 11550 / CBS 779.69 / DSM 880 / IAM 14645 / JCM 23072 / IMI 49137)</name>
    <name type="common">Acremonium chrysogenum</name>
    <dbReference type="NCBI Taxonomy" id="857340"/>
    <lineage>
        <taxon>Eukaryota</taxon>
        <taxon>Fungi</taxon>
        <taxon>Dikarya</taxon>
        <taxon>Ascomycota</taxon>
        <taxon>Pezizomycotina</taxon>
        <taxon>Sordariomycetes</taxon>
        <taxon>Hypocreomycetidae</taxon>
        <taxon>Hypocreales</taxon>
        <taxon>Bionectriaceae</taxon>
        <taxon>Hapsidospora</taxon>
    </lineage>
</organism>
<evidence type="ECO:0000256" key="2">
    <source>
        <dbReference type="ARBA" id="ARBA00006720"/>
    </source>
</evidence>
<feature type="domain" description="Tim10-like" evidence="9">
    <location>
        <begin position="26"/>
        <end position="89"/>
    </location>
</feature>
<evidence type="ECO:0000313" key="11">
    <source>
        <dbReference type="Proteomes" id="UP000029964"/>
    </source>
</evidence>
<evidence type="ECO:0000256" key="8">
    <source>
        <dbReference type="RuleBase" id="RU367043"/>
    </source>
</evidence>
<keyword evidence="6 8" id="KW-1015">Disulfide bond</keyword>
<dbReference type="GO" id="GO:0015031">
    <property type="term" value="P:protein transport"/>
    <property type="evidence" value="ECO:0007669"/>
    <property type="project" value="UniProtKB-KW"/>
</dbReference>
<evidence type="ECO:0000256" key="6">
    <source>
        <dbReference type="ARBA" id="ARBA00023157"/>
    </source>
</evidence>
<keyword evidence="3 8" id="KW-0999">Mitochondrion inner membrane</keyword>
<dbReference type="GO" id="GO:0005743">
    <property type="term" value="C:mitochondrial inner membrane"/>
    <property type="evidence" value="ECO:0007669"/>
    <property type="project" value="UniProtKB-SubCell"/>
</dbReference>
<keyword evidence="5 8" id="KW-0811">Translocation</keyword>
<evidence type="ECO:0000313" key="10">
    <source>
        <dbReference type="EMBL" id="KFH43108.1"/>
    </source>
</evidence>
<comment type="caution">
    <text evidence="10">The sequence shown here is derived from an EMBL/GenBank/DDBJ whole genome shotgun (WGS) entry which is preliminary data.</text>
</comment>
<reference evidence="11" key="1">
    <citation type="journal article" date="2014" name="Genome Announc.">
        <title>Genome sequence and annotation of Acremonium chrysogenum, producer of the beta-lactam antibiotic cephalosporin C.</title>
        <authorList>
            <person name="Terfehr D."/>
            <person name="Dahlmann T.A."/>
            <person name="Specht T."/>
            <person name="Zadra I."/>
            <person name="Kuernsteiner H."/>
            <person name="Kueck U."/>
        </authorList>
    </citation>
    <scope>NUCLEOTIDE SEQUENCE [LARGE SCALE GENOMIC DNA]</scope>
    <source>
        <strain evidence="11">ATCC 11550 / CBS 779.69 / DSM 880 / IAM 14645 / JCM 23072 / IMI 49137</strain>
    </source>
</reference>
<dbReference type="InterPro" id="IPR004217">
    <property type="entry name" value="Tim10-like"/>
</dbReference>
<keyword evidence="11" id="KW-1185">Reference proteome</keyword>
<comment type="domain">
    <text evidence="8">The twin CX3C motif contains 4 conserved Cys residues that form 2 disulfide bonds in the mitochondrial intermembrane space.</text>
</comment>
<evidence type="ECO:0000259" key="9">
    <source>
        <dbReference type="Pfam" id="PF02953"/>
    </source>
</evidence>
<dbReference type="OrthoDB" id="344165at2759"/>
<keyword evidence="8" id="KW-0813">Transport</keyword>
<evidence type="ECO:0000256" key="5">
    <source>
        <dbReference type="ARBA" id="ARBA00023010"/>
    </source>
</evidence>
<evidence type="ECO:0000256" key="1">
    <source>
        <dbReference type="ARBA" id="ARBA00004137"/>
    </source>
</evidence>
<sequence>MNSTTAAIDNLDIERLNDSDKGELRQFLQTQQQRSQIQSQTHQLTQICWTKCVTSNIKSGKLDKNEEGCLANCVNRFMDLNFLTVKHLNTMRGA</sequence>
<dbReference type="EMBL" id="JPKY01000077">
    <property type="protein sequence ID" value="KFH43108.1"/>
    <property type="molecule type" value="Genomic_DNA"/>
</dbReference>
<dbReference type="Proteomes" id="UP000029964">
    <property type="component" value="Unassembled WGS sequence"/>
</dbReference>
<proteinExistence type="inferred from homology"/>
<keyword evidence="4 8" id="KW-0653">Protein transport</keyword>
<dbReference type="InterPro" id="IPR035427">
    <property type="entry name" value="Tim10-like_dom_sf"/>
</dbReference>
<keyword evidence="7 8" id="KW-0143">Chaperone</keyword>
<protein>
    <recommendedName>
        <fullName evidence="8">Mitochondrial import inner membrane translocase subunit</fullName>
    </recommendedName>
</protein>
<comment type="function">
    <text evidence="8">Mitochondrial intermembrane chaperone that participates in the import and insertion of some multi-pass transmembrane proteins into the mitochondrial inner membrane. Also required for the transfer of beta-barrel precursors from the TOM complex to the sorting and assembly machinery (SAM complex) of the outer membrane. Acts as a chaperone-like protein that protects the hydrophobic precursors from aggregation and guide them through the mitochondrial intermembrane space.</text>
</comment>
<dbReference type="Pfam" id="PF02953">
    <property type="entry name" value="zf-Tim10_DDP"/>
    <property type="match status" value="1"/>
</dbReference>
<keyword evidence="3 8" id="KW-0472">Membrane</keyword>
<comment type="subcellular location">
    <subcellularLocation>
        <location evidence="1 8">Mitochondrion inner membrane</location>
        <topology evidence="1 8">Peripheral membrane protein</topology>
        <orientation evidence="1 8">Intermembrane side</orientation>
    </subcellularLocation>
</comment>
<dbReference type="SUPFAM" id="SSF144122">
    <property type="entry name" value="Tim10-like"/>
    <property type="match status" value="1"/>
</dbReference>
<comment type="similarity">
    <text evidence="2 8">Belongs to the small Tim family.</text>
</comment>
<evidence type="ECO:0000256" key="4">
    <source>
        <dbReference type="ARBA" id="ARBA00022927"/>
    </source>
</evidence>
<accession>A0A086T176</accession>
<keyword evidence="8" id="KW-0496">Mitochondrion</keyword>
<dbReference type="HOGENOM" id="CLU_141397_1_0_1"/>